<comment type="caution">
    <text evidence="2">The sequence shown here is derived from an EMBL/GenBank/DDBJ whole genome shotgun (WGS) entry which is preliminary data.</text>
</comment>
<proteinExistence type="predicted"/>
<evidence type="ECO:0000313" key="2">
    <source>
        <dbReference type="EMBL" id="MDS3861439.1"/>
    </source>
</evidence>
<protein>
    <submittedName>
        <fullName evidence="2">Uncharacterized protein</fullName>
    </submittedName>
</protein>
<keyword evidence="3" id="KW-1185">Reference proteome</keyword>
<dbReference type="EMBL" id="JAVMIP010000012">
    <property type="protein sequence ID" value="MDS3861439.1"/>
    <property type="molecule type" value="Genomic_DNA"/>
</dbReference>
<accession>A0AAE4FSF0</accession>
<gene>
    <name evidence="2" type="ORF">RIF25_11535</name>
</gene>
<dbReference type="Pfam" id="PF19991">
    <property type="entry name" value="HMA_2"/>
    <property type="match status" value="1"/>
</dbReference>
<sequence length="354" mass="40600">MDPIQLGLIASILSGVCTAAWTVLTWRQQQDKEEEAKRDRNAALYVNPFILAAEELQDALYNYLSGNYHKLPGEETRQGYAGFSAAALEIVYTIVIYFGWSFTIYRYGPYTSDEKLIELTRQVSEMFSDITHASEAEEDAFYFSYPEQKALGLTFVKPTAIAYAHAANTAHLNTHLPPVESQFPSFESISLYDFEEQIKNQRNERSALYLNIRDALHAIDKAQPTADFTGRQRLVRVQNYLVDLVNYLEEKEGFSVSVSKRRRARHHLTFAQLFGYIDLQVAHHIPGRLRLKFPVLKNNMIYGVHFESFFFSLEGVKNVRVNLQACSIVIEYDIEKYSMGELETTLGNYIHNLS</sequence>
<dbReference type="RefSeq" id="WP_322878682.1">
    <property type="nucleotide sequence ID" value="NZ_JAVMIP010000012.1"/>
</dbReference>
<name>A0AAE4FSF0_9CYAN</name>
<reference evidence="3" key="1">
    <citation type="submission" date="2023-07" db="EMBL/GenBank/DDBJ databases">
        <authorList>
            <person name="Luz R."/>
            <person name="Cordeiro R."/>
            <person name="Fonseca A."/>
            <person name="Goncalves V."/>
        </authorList>
    </citation>
    <scope>NUCLEOTIDE SEQUENCE [LARGE SCALE GENOMIC DNA]</scope>
    <source>
        <strain evidence="3">BACA0444</strain>
    </source>
</reference>
<dbReference type="Proteomes" id="UP001268256">
    <property type="component" value="Unassembled WGS sequence"/>
</dbReference>
<evidence type="ECO:0000256" key="1">
    <source>
        <dbReference type="SAM" id="Phobius"/>
    </source>
</evidence>
<keyword evidence="1" id="KW-0812">Transmembrane</keyword>
<feature type="transmembrane region" description="Helical" evidence="1">
    <location>
        <begin position="6"/>
        <end position="24"/>
    </location>
</feature>
<evidence type="ECO:0000313" key="3">
    <source>
        <dbReference type="Proteomes" id="UP001268256"/>
    </source>
</evidence>
<feature type="transmembrane region" description="Helical" evidence="1">
    <location>
        <begin position="80"/>
        <end position="100"/>
    </location>
</feature>
<dbReference type="AlphaFoldDB" id="A0AAE4FSF0"/>
<keyword evidence="1" id="KW-1133">Transmembrane helix</keyword>
<keyword evidence="1" id="KW-0472">Membrane</keyword>
<organism evidence="2 3">
    <name type="scientific">Pseudocalidococcus azoricus BACA0444</name>
    <dbReference type="NCBI Taxonomy" id="2918990"/>
    <lineage>
        <taxon>Bacteria</taxon>
        <taxon>Bacillati</taxon>
        <taxon>Cyanobacteriota</taxon>
        <taxon>Cyanophyceae</taxon>
        <taxon>Acaryochloridales</taxon>
        <taxon>Thermosynechococcaceae</taxon>
        <taxon>Pseudocalidococcus</taxon>
        <taxon>Pseudocalidococcus azoricus</taxon>
    </lineage>
</organism>